<sequence>MILSELKQAIEQQGSATRKDLAKRFALSEDGVDAMLAIWIKKGVISRLIDTNAANYVTRVRYCLNRENSLSLTVTM</sequence>
<evidence type="ECO:0000313" key="3">
    <source>
        <dbReference type="Proteomes" id="UP000190834"/>
    </source>
</evidence>
<dbReference type="InterPro" id="IPR036390">
    <property type="entry name" value="WH_DNA-bd_sf"/>
</dbReference>
<evidence type="ECO:0000259" key="1">
    <source>
        <dbReference type="Pfam" id="PF09012"/>
    </source>
</evidence>
<accession>A0A1T4MCC9</accession>
<dbReference type="SUPFAM" id="SSF46785">
    <property type="entry name" value="Winged helix' DNA-binding domain"/>
    <property type="match status" value="1"/>
</dbReference>
<gene>
    <name evidence="2" type="ORF">SAMN02745782_00910</name>
</gene>
<reference evidence="3" key="1">
    <citation type="submission" date="2017-02" db="EMBL/GenBank/DDBJ databases">
        <authorList>
            <person name="Varghese N."/>
            <person name="Submissions S."/>
        </authorList>
    </citation>
    <scope>NUCLEOTIDE SEQUENCE [LARGE SCALE GENOMIC DNA]</scope>
    <source>
        <strain evidence="3">DSM 19608</strain>
    </source>
</reference>
<dbReference type="RefSeq" id="WP_078925286.1">
    <property type="nucleotide sequence ID" value="NZ_FUXB01000004.1"/>
</dbReference>
<name>A0A1T4MCC9_VIBCI</name>
<feature type="domain" description="Transcriptional regulator HTH-type FeoC" evidence="1">
    <location>
        <begin position="2"/>
        <end position="51"/>
    </location>
</feature>
<keyword evidence="3" id="KW-1185">Reference proteome</keyword>
<dbReference type="InterPro" id="IPR015102">
    <property type="entry name" value="Tscrpt_reg_HTH_FeoC"/>
</dbReference>
<dbReference type="Pfam" id="PF09012">
    <property type="entry name" value="FeoC"/>
    <property type="match status" value="1"/>
</dbReference>
<protein>
    <submittedName>
        <fullName evidence="2">Putative ferrous iron transport protein C</fullName>
    </submittedName>
</protein>
<dbReference type="AlphaFoldDB" id="A0A1T4MCC9"/>
<dbReference type="EMBL" id="FUXB01000004">
    <property type="protein sequence ID" value="SJZ64521.1"/>
    <property type="molecule type" value="Genomic_DNA"/>
</dbReference>
<evidence type="ECO:0000313" key="2">
    <source>
        <dbReference type="EMBL" id="SJZ64521.1"/>
    </source>
</evidence>
<dbReference type="GeneID" id="70583128"/>
<dbReference type="Proteomes" id="UP000190834">
    <property type="component" value="Unassembled WGS sequence"/>
</dbReference>
<organism evidence="2 3">
    <name type="scientific">Vibrio cincinnatiensis DSM 19608</name>
    <dbReference type="NCBI Taxonomy" id="1123491"/>
    <lineage>
        <taxon>Bacteria</taxon>
        <taxon>Pseudomonadati</taxon>
        <taxon>Pseudomonadota</taxon>
        <taxon>Gammaproteobacteria</taxon>
        <taxon>Vibrionales</taxon>
        <taxon>Vibrionaceae</taxon>
        <taxon>Vibrio</taxon>
    </lineage>
</organism>
<dbReference type="OrthoDB" id="467062at2"/>
<dbReference type="InterPro" id="IPR036388">
    <property type="entry name" value="WH-like_DNA-bd_sf"/>
</dbReference>
<proteinExistence type="predicted"/>
<dbReference type="Gene3D" id="1.10.10.10">
    <property type="entry name" value="Winged helix-like DNA-binding domain superfamily/Winged helix DNA-binding domain"/>
    <property type="match status" value="1"/>
</dbReference>
<dbReference type="STRING" id="1123491.SAMN02745782_00910"/>